<keyword evidence="8" id="KW-1185">Reference proteome</keyword>
<dbReference type="EMBL" id="JBDPZC010000001">
    <property type="protein sequence ID" value="MEO3711514.1"/>
    <property type="molecule type" value="Genomic_DNA"/>
</dbReference>
<evidence type="ECO:0000256" key="4">
    <source>
        <dbReference type="PROSITE-ProRule" id="PRU00473"/>
    </source>
</evidence>
<reference evidence="7 8" key="1">
    <citation type="submission" date="2024-05" db="EMBL/GenBank/DDBJ databases">
        <title>Roseateles sp. 2.12 16S ribosomal RNA gene Genome sequencing and assembly.</title>
        <authorList>
            <person name="Woo H."/>
        </authorList>
    </citation>
    <scope>NUCLEOTIDE SEQUENCE [LARGE SCALE GENOMIC DNA]</scope>
    <source>
        <strain evidence="7 8">2.12</strain>
    </source>
</reference>
<evidence type="ECO:0000259" key="6">
    <source>
        <dbReference type="PROSITE" id="PS51123"/>
    </source>
</evidence>
<dbReference type="Gene3D" id="3.40.1520.20">
    <property type="match status" value="1"/>
</dbReference>
<proteinExistence type="predicted"/>
<dbReference type="PANTHER" id="PTHR30329">
    <property type="entry name" value="STATOR ELEMENT OF FLAGELLAR MOTOR COMPLEX"/>
    <property type="match status" value="1"/>
</dbReference>
<evidence type="ECO:0000256" key="1">
    <source>
        <dbReference type="ARBA" id="ARBA00004442"/>
    </source>
</evidence>
<evidence type="ECO:0000313" key="8">
    <source>
        <dbReference type="Proteomes" id="UP001462640"/>
    </source>
</evidence>
<keyword evidence="5" id="KW-0732">Signal</keyword>
<comment type="subcellular location">
    <subcellularLocation>
        <location evidence="1">Cell outer membrane</location>
    </subcellularLocation>
</comment>
<gene>
    <name evidence="7" type="ORF">ABDJ40_01895</name>
</gene>
<dbReference type="InterPro" id="IPR050330">
    <property type="entry name" value="Bact_OuterMem_StrucFunc"/>
</dbReference>
<organism evidence="7 8">
    <name type="scientific">Roseateles flavus</name>
    <dbReference type="NCBI Taxonomy" id="3149041"/>
    <lineage>
        <taxon>Bacteria</taxon>
        <taxon>Pseudomonadati</taxon>
        <taxon>Pseudomonadota</taxon>
        <taxon>Betaproteobacteria</taxon>
        <taxon>Burkholderiales</taxon>
        <taxon>Sphaerotilaceae</taxon>
        <taxon>Roseateles</taxon>
    </lineage>
</organism>
<sequence length="263" mass="28179">MNSPTRALGLGLAALALQAWSAPATVPPPKAARPVVASGEVPDEATKAAVLQRLRDQYGADQVVNELQVSGVQMPPNWLQHVQKLLADPLLKQVRNGQLIVRGQQVELQGEVASEALRQDVAQSLSQQLNGAYSLKNALRVGSTEQGQLDQVLAGRIVEFEPGSAVLRPQGMALLDEIGSVLQSVQGKRVQIVGHTDGQGERASNITLSLARADAVRQYLVQKHRLPAQQLSIDGVGPDQPVASNATEEGRARNRRIEFRAGI</sequence>
<dbReference type="Gene3D" id="3.30.1330.60">
    <property type="entry name" value="OmpA-like domain"/>
    <property type="match status" value="1"/>
</dbReference>
<feature type="signal peptide" evidence="5">
    <location>
        <begin position="1"/>
        <end position="24"/>
    </location>
</feature>
<feature type="domain" description="OmpA-like" evidence="6">
    <location>
        <begin position="147"/>
        <end position="263"/>
    </location>
</feature>
<name>A0ABV0G8X8_9BURK</name>
<dbReference type="InterPro" id="IPR006664">
    <property type="entry name" value="OMP_bac"/>
</dbReference>
<dbReference type="PROSITE" id="PS51123">
    <property type="entry name" value="OMPA_2"/>
    <property type="match status" value="1"/>
</dbReference>
<evidence type="ECO:0000313" key="7">
    <source>
        <dbReference type="EMBL" id="MEO3711514.1"/>
    </source>
</evidence>
<dbReference type="CDD" id="cd07185">
    <property type="entry name" value="OmpA_C-like"/>
    <property type="match status" value="1"/>
</dbReference>
<dbReference type="SUPFAM" id="SSF103088">
    <property type="entry name" value="OmpA-like"/>
    <property type="match status" value="1"/>
</dbReference>
<feature type="chain" id="PRO_5047103786" evidence="5">
    <location>
        <begin position="25"/>
        <end position="263"/>
    </location>
</feature>
<evidence type="ECO:0000256" key="5">
    <source>
        <dbReference type="SAM" id="SignalP"/>
    </source>
</evidence>
<evidence type="ECO:0000256" key="3">
    <source>
        <dbReference type="ARBA" id="ARBA00023237"/>
    </source>
</evidence>
<keyword evidence="2 4" id="KW-0472">Membrane</keyword>
<evidence type="ECO:0000256" key="2">
    <source>
        <dbReference type="ARBA" id="ARBA00023136"/>
    </source>
</evidence>
<dbReference type="PRINTS" id="PR01021">
    <property type="entry name" value="OMPADOMAIN"/>
</dbReference>
<dbReference type="Proteomes" id="UP001462640">
    <property type="component" value="Unassembled WGS sequence"/>
</dbReference>
<dbReference type="InterPro" id="IPR036737">
    <property type="entry name" value="OmpA-like_sf"/>
</dbReference>
<protein>
    <submittedName>
        <fullName evidence="7">OmpA family protein</fullName>
    </submittedName>
</protein>
<dbReference type="PANTHER" id="PTHR30329:SF21">
    <property type="entry name" value="LIPOPROTEIN YIAD-RELATED"/>
    <property type="match status" value="1"/>
</dbReference>
<dbReference type="InterPro" id="IPR006665">
    <property type="entry name" value="OmpA-like"/>
</dbReference>
<keyword evidence="3" id="KW-0998">Cell outer membrane</keyword>
<dbReference type="Pfam" id="PF00691">
    <property type="entry name" value="OmpA"/>
    <property type="match status" value="1"/>
</dbReference>
<comment type="caution">
    <text evidence="7">The sequence shown here is derived from an EMBL/GenBank/DDBJ whole genome shotgun (WGS) entry which is preliminary data.</text>
</comment>
<accession>A0ABV0G8X8</accession>